<dbReference type="PROSITE" id="PS00138">
    <property type="entry name" value="SUBTILASE_SER"/>
    <property type="match status" value="1"/>
</dbReference>
<evidence type="ECO:0000256" key="2">
    <source>
        <dbReference type="ARBA" id="ARBA00022670"/>
    </source>
</evidence>
<name>A0A383WCB2_TETOB</name>
<comment type="similarity">
    <text evidence="1 5 6">Belongs to the peptidase S8 family.</text>
</comment>
<evidence type="ECO:0000256" key="5">
    <source>
        <dbReference type="PROSITE-ProRule" id="PRU01240"/>
    </source>
</evidence>
<dbReference type="InterPro" id="IPR015500">
    <property type="entry name" value="Peptidase_S8_subtilisin-rel"/>
</dbReference>
<dbReference type="EMBL" id="FNXT01001224">
    <property type="protein sequence ID" value="SZX75071.1"/>
    <property type="molecule type" value="Genomic_DNA"/>
</dbReference>
<dbReference type="InterPro" id="IPR022398">
    <property type="entry name" value="Peptidase_S8_His-AS"/>
</dbReference>
<dbReference type="GO" id="GO:0005615">
    <property type="term" value="C:extracellular space"/>
    <property type="evidence" value="ECO:0007669"/>
    <property type="project" value="TreeGrafter"/>
</dbReference>
<evidence type="ECO:0000313" key="8">
    <source>
        <dbReference type="EMBL" id="SZX75071.1"/>
    </source>
</evidence>
<evidence type="ECO:0000256" key="6">
    <source>
        <dbReference type="RuleBase" id="RU003355"/>
    </source>
</evidence>
<dbReference type="SUPFAM" id="SSF52743">
    <property type="entry name" value="Subtilisin-like"/>
    <property type="match status" value="1"/>
</dbReference>
<feature type="active site" description="Charge relay system" evidence="5">
    <location>
        <position position="215"/>
    </location>
</feature>
<feature type="active site" description="Charge relay system" evidence="5">
    <location>
        <position position="378"/>
    </location>
</feature>
<feature type="active site" description="Charge relay system" evidence="5">
    <location>
        <position position="178"/>
    </location>
</feature>
<dbReference type="PRINTS" id="PR00723">
    <property type="entry name" value="SUBTILISIN"/>
</dbReference>
<evidence type="ECO:0000256" key="4">
    <source>
        <dbReference type="ARBA" id="ARBA00022825"/>
    </source>
</evidence>
<dbReference type="PROSITE" id="PS00137">
    <property type="entry name" value="SUBTILASE_HIS"/>
    <property type="match status" value="1"/>
</dbReference>
<dbReference type="PANTHER" id="PTHR43806:SF11">
    <property type="entry name" value="CEREVISIN-RELATED"/>
    <property type="match status" value="1"/>
</dbReference>
<sequence>MAAGGLDGVGGGVAVAGSNAVKINMLAPDALVADQEYLATFAAGTADSVVEKVASTIKQQGAHVKYMAASRAHAWQGVSFKFLEKDAPAQRQLLQHLADTPEVTSIEPNQVLFVKPVAGVETAAAAAAPVEFYEDGGASVASVQPRVPSWGLDRVDGAMDNSYHYSSNGAGVCVYIVDSGIKKGHREFGERRLIGAFIRYATDAFGQTDDDRNKHGTHVAGTIAGSTYGVAKAAIVIPVRVLDNSGSGSTESLVAGLNYVISDSREQCKKKVVNLSLGLTTRVDSIDRAVQAANRAGILVVVAAGNDGVDACNASPAAVPAALTVGATGKPTGTGRSMRENRAAFSNYGSCVDIFAPGVDIVSASLDGWFGTTLSGTSMAAPHVSGLAARLWGSGACNSARQCANMLIQQGQSNTVNERRGSSNKFAWLPPRT</sequence>
<evidence type="ECO:0000259" key="7">
    <source>
        <dbReference type="Pfam" id="PF00082"/>
    </source>
</evidence>
<dbReference type="GO" id="GO:0006508">
    <property type="term" value="P:proteolysis"/>
    <property type="evidence" value="ECO:0007669"/>
    <property type="project" value="UniProtKB-KW"/>
</dbReference>
<gene>
    <name evidence="8" type="ORF">BQ4739_LOCUS15381</name>
</gene>
<keyword evidence="2 5" id="KW-0645">Protease</keyword>
<organism evidence="8 9">
    <name type="scientific">Tetradesmus obliquus</name>
    <name type="common">Green alga</name>
    <name type="synonym">Acutodesmus obliquus</name>
    <dbReference type="NCBI Taxonomy" id="3088"/>
    <lineage>
        <taxon>Eukaryota</taxon>
        <taxon>Viridiplantae</taxon>
        <taxon>Chlorophyta</taxon>
        <taxon>core chlorophytes</taxon>
        <taxon>Chlorophyceae</taxon>
        <taxon>CS clade</taxon>
        <taxon>Sphaeropleales</taxon>
        <taxon>Scenedesmaceae</taxon>
        <taxon>Tetradesmus</taxon>
    </lineage>
</organism>
<dbReference type="InterPro" id="IPR000209">
    <property type="entry name" value="Peptidase_S8/S53_dom"/>
</dbReference>
<dbReference type="Pfam" id="PF00082">
    <property type="entry name" value="Peptidase_S8"/>
    <property type="match status" value="1"/>
</dbReference>
<feature type="domain" description="Peptidase S8/S53" evidence="7">
    <location>
        <begin position="169"/>
        <end position="410"/>
    </location>
</feature>
<dbReference type="OrthoDB" id="206201at2759"/>
<dbReference type="PROSITE" id="PS00136">
    <property type="entry name" value="SUBTILASE_ASP"/>
    <property type="match status" value="1"/>
</dbReference>
<keyword evidence="4 5" id="KW-0720">Serine protease</keyword>
<dbReference type="InterPro" id="IPR050131">
    <property type="entry name" value="Peptidase_S8_subtilisin-like"/>
</dbReference>
<dbReference type="PANTHER" id="PTHR43806">
    <property type="entry name" value="PEPTIDASE S8"/>
    <property type="match status" value="1"/>
</dbReference>
<keyword evidence="9" id="KW-1185">Reference proteome</keyword>
<evidence type="ECO:0000313" key="9">
    <source>
        <dbReference type="Proteomes" id="UP000256970"/>
    </source>
</evidence>
<dbReference type="Gene3D" id="3.40.50.200">
    <property type="entry name" value="Peptidase S8/S53 domain"/>
    <property type="match status" value="1"/>
</dbReference>
<protein>
    <recommendedName>
        <fullName evidence="7">Peptidase S8/S53 domain-containing protein</fullName>
    </recommendedName>
</protein>
<dbReference type="FunFam" id="3.40.50.200:FF:000014">
    <property type="entry name" value="Proteinase K"/>
    <property type="match status" value="1"/>
</dbReference>
<dbReference type="CDD" id="cd04077">
    <property type="entry name" value="Peptidases_S8_PCSK9_ProteinaseK_like"/>
    <property type="match status" value="1"/>
</dbReference>
<evidence type="ECO:0000256" key="3">
    <source>
        <dbReference type="ARBA" id="ARBA00022801"/>
    </source>
</evidence>
<evidence type="ECO:0000256" key="1">
    <source>
        <dbReference type="ARBA" id="ARBA00011073"/>
    </source>
</evidence>
<dbReference type="AlphaFoldDB" id="A0A383WCB2"/>
<dbReference type="GO" id="GO:0004252">
    <property type="term" value="F:serine-type endopeptidase activity"/>
    <property type="evidence" value="ECO:0007669"/>
    <property type="project" value="UniProtKB-UniRule"/>
</dbReference>
<keyword evidence="3 5" id="KW-0378">Hydrolase</keyword>
<dbReference type="InterPro" id="IPR023828">
    <property type="entry name" value="Peptidase_S8_Ser-AS"/>
</dbReference>
<proteinExistence type="inferred from homology"/>
<reference evidence="8 9" key="1">
    <citation type="submission" date="2016-10" db="EMBL/GenBank/DDBJ databases">
        <authorList>
            <person name="Cai Z."/>
        </authorList>
    </citation>
    <scope>NUCLEOTIDE SEQUENCE [LARGE SCALE GENOMIC DNA]</scope>
</reference>
<dbReference type="PROSITE" id="PS51892">
    <property type="entry name" value="SUBTILASE"/>
    <property type="match status" value="1"/>
</dbReference>
<dbReference type="InterPro" id="IPR034193">
    <property type="entry name" value="PCSK9_ProteinaseK-like"/>
</dbReference>
<dbReference type="Proteomes" id="UP000256970">
    <property type="component" value="Unassembled WGS sequence"/>
</dbReference>
<dbReference type="InterPro" id="IPR023827">
    <property type="entry name" value="Peptidase_S8_Asp-AS"/>
</dbReference>
<dbReference type="STRING" id="3088.A0A383WCB2"/>
<accession>A0A383WCB2</accession>
<dbReference type="InterPro" id="IPR036852">
    <property type="entry name" value="Peptidase_S8/S53_dom_sf"/>
</dbReference>